<sequence>MNQLTLDVGELFINIYKEVTAYLSCVELKDVLPFEVEGDCISGRIETKPDAPYDLVLFCCMSQELAKQIVNDMSNGNVSSQEDIIIYIKEYINIASGRAVSTINNHIGKSARFCIPEVQNGKLDIGATDRYESYASVFFRSEYGEMILKVAYTINCCLKLTDRV</sequence>
<keyword evidence="3" id="KW-1185">Reference proteome</keyword>
<dbReference type="STRING" id="1120996.SAMN02746066_02146"/>
<accession>A0A1M7J4M3</accession>
<evidence type="ECO:0000313" key="2">
    <source>
        <dbReference type="EMBL" id="SHM48070.1"/>
    </source>
</evidence>
<keyword evidence="1" id="KW-0145">Chemotaxis</keyword>
<dbReference type="RefSeq" id="WP_073287372.1">
    <property type="nucleotide sequence ID" value="NZ_FRCP01000010.1"/>
</dbReference>
<proteinExistence type="predicted"/>
<dbReference type="Proteomes" id="UP000184038">
    <property type="component" value="Unassembled WGS sequence"/>
</dbReference>
<evidence type="ECO:0000313" key="3">
    <source>
        <dbReference type="Proteomes" id="UP000184038"/>
    </source>
</evidence>
<reference evidence="2 3" key="1">
    <citation type="submission" date="2016-11" db="EMBL/GenBank/DDBJ databases">
        <authorList>
            <person name="Jaros S."/>
            <person name="Januszkiewicz K."/>
            <person name="Wedrychowicz H."/>
        </authorList>
    </citation>
    <scope>NUCLEOTIDE SEQUENCE [LARGE SCALE GENOMIC DNA]</scope>
    <source>
        <strain evidence="2 3">DSM 15930</strain>
    </source>
</reference>
<gene>
    <name evidence="2" type="ORF">SAMN02746066_02146</name>
</gene>
<protein>
    <recommendedName>
        <fullName evidence="4">Chemotaxis phosphatase CheX</fullName>
    </recommendedName>
</protein>
<dbReference type="EMBL" id="FRCP01000010">
    <property type="protein sequence ID" value="SHM48070.1"/>
    <property type="molecule type" value="Genomic_DNA"/>
</dbReference>
<dbReference type="InterPro" id="IPR028976">
    <property type="entry name" value="CheC-like_sf"/>
</dbReference>
<dbReference type="GO" id="GO:0006935">
    <property type="term" value="P:chemotaxis"/>
    <property type="evidence" value="ECO:0007669"/>
    <property type="project" value="UniProtKB-KW"/>
</dbReference>
<organism evidence="2 3">
    <name type="scientific">Anaerosporobacter mobilis DSM 15930</name>
    <dbReference type="NCBI Taxonomy" id="1120996"/>
    <lineage>
        <taxon>Bacteria</taxon>
        <taxon>Bacillati</taxon>
        <taxon>Bacillota</taxon>
        <taxon>Clostridia</taxon>
        <taxon>Lachnospirales</taxon>
        <taxon>Lachnospiraceae</taxon>
        <taxon>Anaerosporobacter</taxon>
    </lineage>
</organism>
<evidence type="ECO:0008006" key="4">
    <source>
        <dbReference type="Google" id="ProtNLM"/>
    </source>
</evidence>
<dbReference type="SUPFAM" id="SSF103039">
    <property type="entry name" value="CheC-like"/>
    <property type="match status" value="1"/>
</dbReference>
<evidence type="ECO:0000256" key="1">
    <source>
        <dbReference type="ARBA" id="ARBA00022500"/>
    </source>
</evidence>
<dbReference type="AlphaFoldDB" id="A0A1M7J4M3"/>
<name>A0A1M7J4M3_9FIRM</name>
<dbReference type="Gene3D" id="3.40.1550.10">
    <property type="entry name" value="CheC-like"/>
    <property type="match status" value="1"/>
</dbReference>